<proteinExistence type="predicted"/>
<evidence type="ECO:0000313" key="2">
    <source>
        <dbReference type="EMBL" id="SFR56803.1"/>
    </source>
</evidence>
<dbReference type="EMBL" id="FOYO01000001">
    <property type="protein sequence ID" value="SFR56803.1"/>
    <property type="molecule type" value="Genomic_DNA"/>
</dbReference>
<feature type="signal peptide" evidence="1">
    <location>
        <begin position="1"/>
        <end position="20"/>
    </location>
</feature>
<evidence type="ECO:0000313" key="3">
    <source>
        <dbReference type="Proteomes" id="UP000199658"/>
    </source>
</evidence>
<accession>A0A1I6HQS9</accession>
<evidence type="ECO:0000256" key="1">
    <source>
        <dbReference type="SAM" id="SignalP"/>
    </source>
</evidence>
<protein>
    <submittedName>
        <fullName evidence="2">Uncharacterized protein</fullName>
    </submittedName>
</protein>
<reference evidence="3" key="1">
    <citation type="submission" date="2016-10" db="EMBL/GenBank/DDBJ databases">
        <authorList>
            <person name="Varghese N."/>
            <person name="Submissions S."/>
        </authorList>
    </citation>
    <scope>NUCLEOTIDE SEQUENCE [LARGE SCALE GENOMIC DNA]</scope>
    <source>
        <strain evidence="3">DSM 26921</strain>
    </source>
</reference>
<keyword evidence="1" id="KW-0732">Signal</keyword>
<dbReference type="OrthoDB" id="7855563at2"/>
<dbReference type="RefSeq" id="WP_090218930.1">
    <property type="nucleotide sequence ID" value="NZ_FOYO01000001.1"/>
</dbReference>
<gene>
    <name evidence="2" type="ORF">SAMN04488002_3278</name>
</gene>
<dbReference type="STRING" id="670154.SAMN04488002_3278"/>
<keyword evidence="3" id="KW-1185">Reference proteome</keyword>
<organism evidence="2 3">
    <name type="scientific">Litoreibacter janthinus</name>
    <dbReference type="NCBI Taxonomy" id="670154"/>
    <lineage>
        <taxon>Bacteria</taxon>
        <taxon>Pseudomonadati</taxon>
        <taxon>Pseudomonadota</taxon>
        <taxon>Alphaproteobacteria</taxon>
        <taxon>Rhodobacterales</taxon>
        <taxon>Roseobacteraceae</taxon>
        <taxon>Litoreibacter</taxon>
    </lineage>
</organism>
<dbReference type="Proteomes" id="UP000199658">
    <property type="component" value="Unassembled WGS sequence"/>
</dbReference>
<sequence length="133" mass="14081">MIKPLLTLSSLCASAGMASAVALMPFGTEPERDAANRVGGWMVCGLSGPDSYLSTRRAPKAGAGEVMKLSPYTLVATTGKTSPNGAWAEIHEARVLFTSDGVFLKETEFALSTLKGWVATRYLCHYGPLPNGE</sequence>
<name>A0A1I6HQS9_9RHOB</name>
<dbReference type="AlphaFoldDB" id="A0A1I6HQS9"/>
<feature type="chain" id="PRO_5011659435" evidence="1">
    <location>
        <begin position="21"/>
        <end position="133"/>
    </location>
</feature>